<dbReference type="PANTHER" id="PTHR30024:SF47">
    <property type="entry name" value="TAURINE-BINDING PERIPLASMIC PROTEIN"/>
    <property type="match status" value="1"/>
</dbReference>
<dbReference type="EMBL" id="CP097899">
    <property type="protein sequence ID" value="URN94699.1"/>
    <property type="molecule type" value="Genomic_DNA"/>
</dbReference>
<dbReference type="Gene3D" id="3.40.190.10">
    <property type="entry name" value="Periplasmic binding protein-like II"/>
    <property type="match status" value="2"/>
</dbReference>
<dbReference type="InterPro" id="IPR001638">
    <property type="entry name" value="Solute-binding_3/MltF_N"/>
</dbReference>
<dbReference type="Pfam" id="PF09084">
    <property type="entry name" value="NMT1"/>
    <property type="match status" value="1"/>
</dbReference>
<keyword evidence="3 4" id="KW-0732">Signal</keyword>
<gene>
    <name evidence="6" type="ORF">NAG76_00110</name>
</gene>
<organism evidence="6 7">
    <name type="scientific">Candidatus Pristimantibacillus lignocellulolyticus</name>
    <dbReference type="NCBI Taxonomy" id="2994561"/>
    <lineage>
        <taxon>Bacteria</taxon>
        <taxon>Bacillati</taxon>
        <taxon>Bacillota</taxon>
        <taxon>Bacilli</taxon>
        <taxon>Bacillales</taxon>
        <taxon>Paenibacillaceae</taxon>
        <taxon>Candidatus Pristimantibacillus</taxon>
    </lineage>
</organism>
<dbReference type="Proteomes" id="UP001056756">
    <property type="component" value="Chromosome"/>
</dbReference>
<dbReference type="GO" id="GO:0042918">
    <property type="term" value="P:alkanesulfonate transmembrane transport"/>
    <property type="evidence" value="ECO:0007669"/>
    <property type="project" value="TreeGrafter"/>
</dbReference>
<evidence type="ECO:0000259" key="5">
    <source>
        <dbReference type="SMART" id="SM00062"/>
    </source>
</evidence>
<evidence type="ECO:0000256" key="4">
    <source>
        <dbReference type="SAM" id="SignalP"/>
    </source>
</evidence>
<dbReference type="CDD" id="cd13560">
    <property type="entry name" value="PBP2_taurine"/>
    <property type="match status" value="1"/>
</dbReference>
<dbReference type="SMART" id="SM00062">
    <property type="entry name" value="PBPb"/>
    <property type="match status" value="1"/>
</dbReference>
<accession>A0A9J6ZEV2</accession>
<reference evidence="6" key="1">
    <citation type="submission" date="2022-05" db="EMBL/GenBank/DDBJ databases">
        <title>Novel bacterial taxa in a minimal lignocellulolytic consortium and its capacity to transform plastics disclosed by genome-resolved metagenomics.</title>
        <authorList>
            <person name="Rodriguez C.A.D."/>
            <person name="Diaz-Garcia L."/>
            <person name="Herrera K."/>
            <person name="Tarazona N.A."/>
            <person name="Sproer C."/>
            <person name="Overmann J."/>
            <person name="Jimenez D.J."/>
        </authorList>
    </citation>
    <scope>NUCLEOTIDE SEQUENCE</scope>
    <source>
        <strain evidence="6">MAG5</strain>
    </source>
</reference>
<evidence type="ECO:0000313" key="6">
    <source>
        <dbReference type="EMBL" id="URN94699.1"/>
    </source>
</evidence>
<dbReference type="InterPro" id="IPR010068">
    <property type="entry name" value="Peri-bd_TauA"/>
</dbReference>
<dbReference type="GO" id="GO:0042597">
    <property type="term" value="C:periplasmic space"/>
    <property type="evidence" value="ECO:0007669"/>
    <property type="project" value="UniProtKB-SubCell"/>
</dbReference>
<dbReference type="SUPFAM" id="SSF53850">
    <property type="entry name" value="Periplasmic binding protein-like II"/>
    <property type="match status" value="1"/>
</dbReference>
<feature type="domain" description="Solute-binding protein family 3/N-terminal" evidence="5">
    <location>
        <begin position="40"/>
        <end position="264"/>
    </location>
</feature>
<feature type="chain" id="PRO_5039915744" evidence="4">
    <location>
        <begin position="26"/>
        <end position="343"/>
    </location>
</feature>
<protein>
    <submittedName>
        <fullName evidence="6">ABC transporter substrate-binding protein</fullName>
    </submittedName>
</protein>
<dbReference type="PANTHER" id="PTHR30024">
    <property type="entry name" value="ALIPHATIC SULFONATES-BINDING PROTEIN-RELATED"/>
    <property type="match status" value="1"/>
</dbReference>
<evidence type="ECO:0000256" key="2">
    <source>
        <dbReference type="ARBA" id="ARBA00010742"/>
    </source>
</evidence>
<dbReference type="KEGG" id="plig:NAG76_00110"/>
<evidence type="ECO:0000256" key="3">
    <source>
        <dbReference type="ARBA" id="ARBA00022729"/>
    </source>
</evidence>
<dbReference type="InterPro" id="IPR015168">
    <property type="entry name" value="SsuA/THI5"/>
</dbReference>
<feature type="signal peptide" evidence="4">
    <location>
        <begin position="1"/>
        <end position="25"/>
    </location>
</feature>
<evidence type="ECO:0000313" key="7">
    <source>
        <dbReference type="Proteomes" id="UP001056756"/>
    </source>
</evidence>
<sequence length="343" mass="37058">MKNKRSIFKSITITLIALLLLSACGQGKDSEKDNKSYPKEVTIGYQVIPNAELLVKTLGLAEKKFPDVTIRWVQFDSGRDVNTAIASGSIDFGLAGSVPVSIGVSSKLEYYVYFLHDIIGENEALAIRNDTGIATIQDLVGKKVAVPFGSTAHFSVLSALANAGITQDQVTVLDLQPPDILAAWQRKDIDAAFVWQPTLAKLVEDNGSLLLSAKDLAAQGAITSDTGIVSKKFANKYPTFVKDYVAVLDEAIEIYRTKPEEAAKALAPLLSTSEEESLAQMNELVWLTSKEQQDEQYLGKGAGSGFGKVLKATGDFLVEQGTIESSPELSDYEKAIYVAGIEQ</sequence>
<comment type="subcellular location">
    <subcellularLocation>
        <location evidence="1">Periplasm</location>
    </subcellularLocation>
</comment>
<dbReference type="AlphaFoldDB" id="A0A9J6ZEV2"/>
<comment type="similarity">
    <text evidence="2">Belongs to the bacterial solute-binding protein SsuA/TauA family.</text>
</comment>
<proteinExistence type="inferred from homology"/>
<name>A0A9J6ZEV2_9BACL</name>
<evidence type="ECO:0000256" key="1">
    <source>
        <dbReference type="ARBA" id="ARBA00004418"/>
    </source>
</evidence>